<dbReference type="EMBL" id="JACORU010000004">
    <property type="protein sequence ID" value="MBC5765214.1"/>
    <property type="molecule type" value="Genomic_DNA"/>
</dbReference>
<evidence type="ECO:0000259" key="8">
    <source>
        <dbReference type="Pfam" id="PF01432"/>
    </source>
</evidence>
<comment type="similarity">
    <text evidence="1 7">Belongs to the peptidase M3 family.</text>
</comment>
<dbReference type="SUPFAM" id="SSF55486">
    <property type="entry name" value="Metalloproteases ('zincins'), catalytic domain"/>
    <property type="match status" value="1"/>
</dbReference>
<dbReference type="RefSeq" id="WP_187081694.1">
    <property type="nucleotide sequence ID" value="NZ_JACORU010000004.1"/>
</dbReference>
<name>A0A923S284_9BURK</name>
<evidence type="ECO:0000256" key="1">
    <source>
        <dbReference type="ARBA" id="ARBA00006040"/>
    </source>
</evidence>
<organism evidence="9 10">
    <name type="scientific">Ramlibacter albus</name>
    <dbReference type="NCBI Taxonomy" id="2079448"/>
    <lineage>
        <taxon>Bacteria</taxon>
        <taxon>Pseudomonadati</taxon>
        <taxon>Pseudomonadota</taxon>
        <taxon>Betaproteobacteria</taxon>
        <taxon>Burkholderiales</taxon>
        <taxon>Comamonadaceae</taxon>
        <taxon>Ramlibacter</taxon>
    </lineage>
</organism>
<reference evidence="9" key="1">
    <citation type="submission" date="2020-08" db="EMBL/GenBank/DDBJ databases">
        <title>Ramlibacter sp. GTP1 16S ribosomal RNA gene genome sequencing and assembly.</title>
        <authorList>
            <person name="Kang M."/>
        </authorList>
    </citation>
    <scope>NUCLEOTIDE SEQUENCE</scope>
    <source>
        <strain evidence="9">GTP1</strain>
    </source>
</reference>
<dbReference type="Proteomes" id="UP000596827">
    <property type="component" value="Unassembled WGS sequence"/>
</dbReference>
<dbReference type="GO" id="GO:0005829">
    <property type="term" value="C:cytosol"/>
    <property type="evidence" value="ECO:0007669"/>
    <property type="project" value="TreeGrafter"/>
</dbReference>
<dbReference type="FunFam" id="3.40.390.10:FF:000009">
    <property type="entry name" value="Oligopeptidase A"/>
    <property type="match status" value="1"/>
</dbReference>
<dbReference type="InterPro" id="IPR024077">
    <property type="entry name" value="Neurolysin/TOP_dom2"/>
</dbReference>
<dbReference type="InterPro" id="IPR045090">
    <property type="entry name" value="Pept_M3A_M3B"/>
</dbReference>
<keyword evidence="4 7" id="KW-0378">Hydrolase</keyword>
<evidence type="ECO:0000313" key="9">
    <source>
        <dbReference type="EMBL" id="MBC5765214.1"/>
    </source>
</evidence>
<keyword evidence="2 7" id="KW-0645">Protease</keyword>
<dbReference type="InterPro" id="IPR001567">
    <property type="entry name" value="Pept_M3A_M3B_dom"/>
</dbReference>
<evidence type="ECO:0000256" key="6">
    <source>
        <dbReference type="ARBA" id="ARBA00023049"/>
    </source>
</evidence>
<feature type="domain" description="Peptidase M3A/M3B catalytic" evidence="8">
    <location>
        <begin position="230"/>
        <end position="676"/>
    </location>
</feature>
<evidence type="ECO:0000256" key="4">
    <source>
        <dbReference type="ARBA" id="ARBA00022801"/>
    </source>
</evidence>
<dbReference type="PANTHER" id="PTHR43660:SF1">
    <property type="entry name" value="DIPEPTIDYL CARBOXYPEPTIDASE"/>
    <property type="match status" value="1"/>
</dbReference>
<dbReference type="InterPro" id="IPR034005">
    <property type="entry name" value="M3A_DCP"/>
</dbReference>
<protein>
    <submittedName>
        <fullName evidence="9">M3 family metallopeptidase</fullName>
    </submittedName>
</protein>
<dbReference type="Gene3D" id="3.40.390.10">
    <property type="entry name" value="Collagenase (Catalytic Domain)"/>
    <property type="match status" value="1"/>
</dbReference>
<proteinExistence type="inferred from homology"/>
<dbReference type="Gene3D" id="1.20.1050.40">
    <property type="entry name" value="Endopeptidase. Chain P, domain 1"/>
    <property type="match status" value="1"/>
</dbReference>
<evidence type="ECO:0000256" key="5">
    <source>
        <dbReference type="ARBA" id="ARBA00022833"/>
    </source>
</evidence>
<dbReference type="GO" id="GO:0004180">
    <property type="term" value="F:carboxypeptidase activity"/>
    <property type="evidence" value="ECO:0007669"/>
    <property type="project" value="TreeGrafter"/>
</dbReference>
<dbReference type="GO" id="GO:0046872">
    <property type="term" value="F:metal ion binding"/>
    <property type="evidence" value="ECO:0007669"/>
    <property type="project" value="UniProtKB-UniRule"/>
</dbReference>
<dbReference type="CDD" id="cd06456">
    <property type="entry name" value="M3A_DCP"/>
    <property type="match status" value="1"/>
</dbReference>
<dbReference type="AlphaFoldDB" id="A0A923S284"/>
<dbReference type="GO" id="GO:0006508">
    <property type="term" value="P:proteolysis"/>
    <property type="evidence" value="ECO:0007669"/>
    <property type="project" value="UniProtKB-KW"/>
</dbReference>
<sequence length="681" mass="76910">MPATNPLLQPWTAPYGLPPFGEVKPELFEPALEAAMAEHRGELDAIASNPQPATFDNTLAAFDRAGDRLGRVRMLFENLCSSHTSPELQAVQRKVAVPLSAHESSVYMHKALFARIDGLYEKRATLGLTTEQQRLLERVHLDFVRAGARLPADKQGRYAQVMQRLAELTTAFGQNVLHDETDWKLVLRDEAELAGLPDFVREAARAAAKERGVEDGYVIALSRSSILPFLTFSERRDLRETAFKAWVSRGEHAGEHDNRPIIAEIMKLREEQARLHGYATFADYALVDRMAAKPSAVDELLDNVWERAKKAVERERAQLVAAMRTDGDTSKLEAWDWRYWAEKVRQREYAVDDAEVKPYFPLDAMVQAAFDCAGRLFGIRFTPRPDLASYHPDVKTYEVHDADGQPVGLFVQDNYMRPTKRSGAWMSGLRWQARNGETVRPIILNNNNFAKSANTLLSFDDVRTLFHEFGHGLHGLLSNVTYYKLSGTSVLQDYVELPSQLFEHWMSEPEVLRQHARHVETGQPIPDALIERLQKARRFGQGYDTVRYTASAIVDMAAHSHPNPSSVADWVAFEAQVLRERGLPEAVHIMHRLPHFQHLFSGDSYAAGYYVYLWAEVLDADAFDAFKEAGSPFAPEVAARLKRYIYSAGNSIEPAQAFETFRGRPPKIEPLLEKKGLLEPA</sequence>
<dbReference type="Pfam" id="PF01432">
    <property type="entry name" value="Peptidase_M3"/>
    <property type="match status" value="1"/>
</dbReference>
<keyword evidence="10" id="KW-1185">Reference proteome</keyword>
<evidence type="ECO:0000256" key="3">
    <source>
        <dbReference type="ARBA" id="ARBA00022723"/>
    </source>
</evidence>
<dbReference type="GO" id="GO:0004222">
    <property type="term" value="F:metalloendopeptidase activity"/>
    <property type="evidence" value="ECO:0007669"/>
    <property type="project" value="InterPro"/>
</dbReference>
<evidence type="ECO:0000256" key="7">
    <source>
        <dbReference type="RuleBase" id="RU003435"/>
    </source>
</evidence>
<keyword evidence="6 7" id="KW-0482">Metalloprotease</keyword>
<dbReference type="PANTHER" id="PTHR43660">
    <property type="entry name" value="DIPEPTIDYL CARBOXYPEPTIDASE"/>
    <property type="match status" value="1"/>
</dbReference>
<keyword evidence="3 7" id="KW-0479">Metal-binding</keyword>
<comment type="caution">
    <text evidence="9">The sequence shown here is derived from an EMBL/GenBank/DDBJ whole genome shotgun (WGS) entry which is preliminary data.</text>
</comment>
<dbReference type="InterPro" id="IPR024080">
    <property type="entry name" value="Neurolysin/TOP_N"/>
</dbReference>
<comment type="cofactor">
    <cofactor evidence="7">
        <name>Zn(2+)</name>
        <dbReference type="ChEBI" id="CHEBI:29105"/>
    </cofactor>
    <text evidence="7">Binds 1 zinc ion.</text>
</comment>
<evidence type="ECO:0000256" key="2">
    <source>
        <dbReference type="ARBA" id="ARBA00022670"/>
    </source>
</evidence>
<dbReference type="InterPro" id="IPR024079">
    <property type="entry name" value="MetalloPept_cat_dom_sf"/>
</dbReference>
<accession>A0A923S284</accession>
<evidence type="ECO:0000313" key="10">
    <source>
        <dbReference type="Proteomes" id="UP000596827"/>
    </source>
</evidence>
<keyword evidence="5 7" id="KW-0862">Zinc</keyword>
<gene>
    <name evidence="9" type="ORF">H8R02_12175</name>
</gene>
<dbReference type="Gene3D" id="1.10.1370.10">
    <property type="entry name" value="Neurolysin, domain 3"/>
    <property type="match status" value="1"/>
</dbReference>